<feature type="domain" description="Glycosyltransferase subfamily 4-like N-terminal" evidence="2">
    <location>
        <begin position="27"/>
        <end position="189"/>
    </location>
</feature>
<proteinExistence type="predicted"/>
<name>A0A1H4QDE1_9FLAO</name>
<organism evidence="3 4">
    <name type="scientific">Maribacter dokdonensis</name>
    <dbReference type="NCBI Taxonomy" id="320912"/>
    <lineage>
        <taxon>Bacteria</taxon>
        <taxon>Pseudomonadati</taxon>
        <taxon>Bacteroidota</taxon>
        <taxon>Flavobacteriia</taxon>
        <taxon>Flavobacteriales</taxon>
        <taxon>Flavobacteriaceae</taxon>
        <taxon>Maribacter</taxon>
    </lineage>
</organism>
<evidence type="ECO:0000259" key="1">
    <source>
        <dbReference type="Pfam" id="PF00534"/>
    </source>
</evidence>
<gene>
    <name evidence="3" type="ORF">SAMN05192540_2545</name>
</gene>
<keyword evidence="3" id="KW-0808">Transferase</keyword>
<dbReference type="CDD" id="cd03794">
    <property type="entry name" value="GT4_WbuB-like"/>
    <property type="match status" value="1"/>
</dbReference>
<dbReference type="AlphaFoldDB" id="A0A1H4QDE1"/>
<evidence type="ECO:0000313" key="4">
    <source>
        <dbReference type="Proteomes" id="UP000183038"/>
    </source>
</evidence>
<sequence>MNILYLHQYFTTPDQPGGTRSYWNSLELLKDGHKVTVISLGKENTKRFERKAVDGIDVIYVRVPYSQTMSIASRLKSFLHFMIFSTYLALKEKNIDFVIATSTPLTIGFPALVLKKIKKIPYLFEVRDLWPEVPIQMGGLNNKTAIKFAKWFERTIYKNASHVIALSPGMEDGVLQENTPEHKVTMIPNMAKIDAFWSREPDFALMKELNISQGTFKVIYFGALGKANAIEYVLESAALLKENKTIEFLFIGSGPGTALIEAYNAKEGYNNVRYLGFFNMEKTSEVVNFCDVSLVTFKNLPILATNSPNKLFDSLSAEKPIIVNSAGWTKDLVENNKCGIFVDPESPQDFADKLTLLSQNQENLKVMGKNSRKLAETVYDKTLLCKQFAEVVNKVKI</sequence>
<reference evidence="3 4" key="1">
    <citation type="submission" date="2016-10" db="EMBL/GenBank/DDBJ databases">
        <authorList>
            <person name="de Groot N.N."/>
        </authorList>
    </citation>
    <scope>NUCLEOTIDE SEQUENCE [LARGE SCALE GENOMIC DNA]</scope>
    <source>
        <strain evidence="3 4">MAR_2009_71</strain>
    </source>
</reference>
<evidence type="ECO:0000313" key="3">
    <source>
        <dbReference type="EMBL" id="SEC17540.1"/>
    </source>
</evidence>
<dbReference type="PANTHER" id="PTHR12526:SF638">
    <property type="entry name" value="SPORE COAT PROTEIN SA"/>
    <property type="match status" value="1"/>
</dbReference>
<dbReference type="EMBL" id="FNTB01000001">
    <property type="protein sequence ID" value="SEC17540.1"/>
    <property type="molecule type" value="Genomic_DNA"/>
</dbReference>
<dbReference type="Proteomes" id="UP000183038">
    <property type="component" value="Unassembled WGS sequence"/>
</dbReference>
<feature type="domain" description="Glycosyl transferase family 1" evidence="1">
    <location>
        <begin position="206"/>
        <end position="373"/>
    </location>
</feature>
<dbReference type="Pfam" id="PF13579">
    <property type="entry name" value="Glyco_trans_4_4"/>
    <property type="match status" value="1"/>
</dbReference>
<dbReference type="OrthoDB" id="9811902at2"/>
<dbReference type="InterPro" id="IPR001296">
    <property type="entry name" value="Glyco_trans_1"/>
</dbReference>
<dbReference type="PANTHER" id="PTHR12526">
    <property type="entry name" value="GLYCOSYLTRANSFERASE"/>
    <property type="match status" value="1"/>
</dbReference>
<dbReference type="Pfam" id="PF00534">
    <property type="entry name" value="Glycos_transf_1"/>
    <property type="match status" value="1"/>
</dbReference>
<protein>
    <submittedName>
        <fullName evidence="3">Glycosyltransferase involved in cell wall bisynthesis</fullName>
    </submittedName>
</protein>
<dbReference type="InterPro" id="IPR028098">
    <property type="entry name" value="Glyco_trans_4-like_N"/>
</dbReference>
<accession>A0A1H4QDE1</accession>
<dbReference type="GO" id="GO:0016757">
    <property type="term" value="F:glycosyltransferase activity"/>
    <property type="evidence" value="ECO:0007669"/>
    <property type="project" value="InterPro"/>
</dbReference>
<dbReference type="RefSeq" id="WP_074673181.1">
    <property type="nucleotide sequence ID" value="NZ_FNTB01000001.1"/>
</dbReference>
<dbReference type="Gene3D" id="3.40.50.2000">
    <property type="entry name" value="Glycogen Phosphorylase B"/>
    <property type="match status" value="2"/>
</dbReference>
<dbReference type="SUPFAM" id="SSF53756">
    <property type="entry name" value="UDP-Glycosyltransferase/glycogen phosphorylase"/>
    <property type="match status" value="1"/>
</dbReference>
<evidence type="ECO:0000259" key="2">
    <source>
        <dbReference type="Pfam" id="PF13579"/>
    </source>
</evidence>